<keyword evidence="1" id="KW-0472">Membrane</keyword>
<dbReference type="AlphaFoldDB" id="A0AAQ3Q5I3"/>
<accession>A0AAQ3Q5I3</accession>
<evidence type="ECO:0000313" key="2">
    <source>
        <dbReference type="EMBL" id="WOK99495.1"/>
    </source>
</evidence>
<organism evidence="2 3">
    <name type="scientific">Canna indica</name>
    <name type="common">Indian-shot</name>
    <dbReference type="NCBI Taxonomy" id="4628"/>
    <lineage>
        <taxon>Eukaryota</taxon>
        <taxon>Viridiplantae</taxon>
        <taxon>Streptophyta</taxon>
        <taxon>Embryophyta</taxon>
        <taxon>Tracheophyta</taxon>
        <taxon>Spermatophyta</taxon>
        <taxon>Magnoliopsida</taxon>
        <taxon>Liliopsida</taxon>
        <taxon>Zingiberales</taxon>
        <taxon>Cannaceae</taxon>
        <taxon>Canna</taxon>
    </lineage>
</organism>
<reference evidence="2 3" key="1">
    <citation type="submission" date="2023-10" db="EMBL/GenBank/DDBJ databases">
        <title>Chromosome-scale genome assembly provides insights into flower coloration mechanisms of Canna indica.</title>
        <authorList>
            <person name="Li C."/>
        </authorList>
    </citation>
    <scope>NUCLEOTIDE SEQUENCE [LARGE SCALE GENOMIC DNA]</scope>
    <source>
        <tissue evidence="2">Flower</tissue>
    </source>
</reference>
<gene>
    <name evidence="2" type="ORF">Cni_G08207</name>
</gene>
<sequence>MPAEHPGVSSLFFCYFYKIVILRCCNNSSHCDALCVMIRIILFFFFFFTVHFLIVNTTLSFLLDDWRSEEMKQSKKLRFQGKRESLGRGKGVGREHVGEGQWYSVLRMEIDV</sequence>
<dbReference type="Proteomes" id="UP001327560">
    <property type="component" value="Chromosome 2"/>
</dbReference>
<evidence type="ECO:0000313" key="3">
    <source>
        <dbReference type="Proteomes" id="UP001327560"/>
    </source>
</evidence>
<keyword evidence="3" id="KW-1185">Reference proteome</keyword>
<evidence type="ECO:0000256" key="1">
    <source>
        <dbReference type="SAM" id="Phobius"/>
    </source>
</evidence>
<dbReference type="EMBL" id="CP136891">
    <property type="protein sequence ID" value="WOK99495.1"/>
    <property type="molecule type" value="Genomic_DNA"/>
</dbReference>
<keyword evidence="1" id="KW-1133">Transmembrane helix</keyword>
<keyword evidence="1" id="KW-0812">Transmembrane</keyword>
<protein>
    <submittedName>
        <fullName evidence="2">Uncharacterized protein</fullName>
    </submittedName>
</protein>
<proteinExistence type="predicted"/>
<name>A0AAQ3Q5I3_9LILI</name>
<feature type="transmembrane region" description="Helical" evidence="1">
    <location>
        <begin position="36"/>
        <end position="63"/>
    </location>
</feature>